<evidence type="ECO:0000256" key="1">
    <source>
        <dbReference type="ARBA" id="ARBA00004173"/>
    </source>
</evidence>
<keyword evidence="4" id="KW-0256">Endoplasmic reticulum</keyword>
<evidence type="ECO:0000313" key="7">
    <source>
        <dbReference type="EMBL" id="KAL1636198.1"/>
    </source>
</evidence>
<protein>
    <submittedName>
        <fullName evidence="7">Uncharacterized protein</fullName>
    </submittedName>
</protein>
<gene>
    <name evidence="7" type="ORF">SLS58_009892</name>
</gene>
<dbReference type="Gene3D" id="3.40.50.1820">
    <property type="entry name" value="alpha/beta hydrolase"/>
    <property type="match status" value="1"/>
</dbReference>
<dbReference type="Proteomes" id="UP001521184">
    <property type="component" value="Unassembled WGS sequence"/>
</dbReference>
<dbReference type="SUPFAM" id="SSF53474">
    <property type="entry name" value="alpha/beta-Hydrolases"/>
    <property type="match status" value="1"/>
</dbReference>
<comment type="caution">
    <text evidence="7">The sequence shown here is derived from an EMBL/GenBank/DDBJ whole genome shotgun (WGS) entry which is preliminary data.</text>
</comment>
<reference evidence="7 8" key="1">
    <citation type="journal article" date="2023" name="Plant Dis.">
        <title>First Report of Diplodia intermedia Causing Canker and Dieback Diseases on Apple Trees in Canada.</title>
        <authorList>
            <person name="Ellouze W."/>
            <person name="Ilyukhin E."/>
            <person name="Sulman M."/>
            <person name="Ali S."/>
        </authorList>
    </citation>
    <scope>NUCLEOTIDE SEQUENCE [LARGE SCALE GENOMIC DNA]</scope>
    <source>
        <strain evidence="7 8">M45-28</strain>
    </source>
</reference>
<keyword evidence="5" id="KW-0496">Mitochondrion</keyword>
<dbReference type="PANTHER" id="PTHR48182:SF2">
    <property type="entry name" value="PROTEIN SERAC1"/>
    <property type="match status" value="1"/>
</dbReference>
<evidence type="ECO:0000256" key="6">
    <source>
        <dbReference type="ARBA" id="ARBA00023136"/>
    </source>
</evidence>
<evidence type="ECO:0000256" key="5">
    <source>
        <dbReference type="ARBA" id="ARBA00023128"/>
    </source>
</evidence>
<proteinExistence type="predicted"/>
<evidence type="ECO:0000256" key="4">
    <source>
        <dbReference type="ARBA" id="ARBA00022824"/>
    </source>
</evidence>
<dbReference type="InterPro" id="IPR052374">
    <property type="entry name" value="SERAC1"/>
</dbReference>
<organism evidence="7 8">
    <name type="scientific">Diplodia intermedia</name>
    <dbReference type="NCBI Taxonomy" id="856260"/>
    <lineage>
        <taxon>Eukaryota</taxon>
        <taxon>Fungi</taxon>
        <taxon>Dikarya</taxon>
        <taxon>Ascomycota</taxon>
        <taxon>Pezizomycotina</taxon>
        <taxon>Dothideomycetes</taxon>
        <taxon>Dothideomycetes incertae sedis</taxon>
        <taxon>Botryosphaeriales</taxon>
        <taxon>Botryosphaeriaceae</taxon>
        <taxon>Diplodia</taxon>
    </lineage>
</organism>
<accession>A0ABR3TA13</accession>
<keyword evidence="6" id="KW-0472">Membrane</keyword>
<evidence type="ECO:0000313" key="8">
    <source>
        <dbReference type="Proteomes" id="UP001521184"/>
    </source>
</evidence>
<sequence>MNRGQRLLTYRVRQLPLEIDKAEVISILQQHLHTDESPPEVRVYSLARDLVSLHTLRTKVATVTIAPLPPVLEGRKRWTFDTDYRGDEYSVTIDLDFLDFTVLNEVPDEKHTLDCVAISGLGSHPFGSWQHRGGDRFMWLRDGIPCDLPGVRSIIYGYDSHVSNSDSFQSPHDIAARFVNRLRSVGFGSSQSRPVILLAHSLGGIIVKEALIILAGISDRKDSLIKNLNLVIFFGVPHKGMSISHLTTMVKDCPNENMVRDLSPESSYLYHVEERFNGVHTGRLFRVVSFYETKTTPTVQQEEDGTWSRAGPHVRMVERESAIQQCSRDPEDIYSIDEDHSAMVKFFRGDANYKCVLDCVAKASSVVEGGRSNTFFPEERSKRKLNIAANVEVPMAAPVHESVLSNAPSPGGEPRCPALTNPLLTGYFEKKLPDFPPGCSKAKERTG</sequence>
<evidence type="ECO:0000256" key="2">
    <source>
        <dbReference type="ARBA" id="ARBA00004240"/>
    </source>
</evidence>
<dbReference type="InterPro" id="IPR029058">
    <property type="entry name" value="AB_hydrolase_fold"/>
</dbReference>
<keyword evidence="8" id="KW-1185">Reference proteome</keyword>
<dbReference type="EMBL" id="JAKEKT020000104">
    <property type="protein sequence ID" value="KAL1636198.1"/>
    <property type="molecule type" value="Genomic_DNA"/>
</dbReference>
<name>A0ABR3TA13_9PEZI</name>
<dbReference type="PANTHER" id="PTHR48182">
    <property type="entry name" value="PROTEIN SERAC1"/>
    <property type="match status" value="1"/>
</dbReference>
<comment type="subcellular location">
    <subcellularLocation>
        <location evidence="2">Endoplasmic reticulum</location>
    </subcellularLocation>
    <subcellularLocation>
        <location evidence="3">Membrane</location>
    </subcellularLocation>
    <subcellularLocation>
        <location evidence="1">Mitochondrion</location>
    </subcellularLocation>
</comment>
<evidence type="ECO:0000256" key="3">
    <source>
        <dbReference type="ARBA" id="ARBA00004370"/>
    </source>
</evidence>